<name>A0A0F9C3P3_9ZZZZ</name>
<comment type="caution">
    <text evidence="2">The sequence shown here is derived from an EMBL/GenBank/DDBJ whole genome shotgun (WGS) entry which is preliminary data.</text>
</comment>
<gene>
    <name evidence="2" type="ORF">LCGC14_2371330</name>
</gene>
<feature type="region of interest" description="Disordered" evidence="1">
    <location>
        <begin position="16"/>
        <end position="44"/>
    </location>
</feature>
<accession>A0A0F9C3P3</accession>
<reference evidence="2" key="1">
    <citation type="journal article" date="2015" name="Nature">
        <title>Complex archaea that bridge the gap between prokaryotes and eukaryotes.</title>
        <authorList>
            <person name="Spang A."/>
            <person name="Saw J.H."/>
            <person name="Jorgensen S.L."/>
            <person name="Zaremba-Niedzwiedzka K."/>
            <person name="Martijn J."/>
            <person name="Lind A.E."/>
            <person name="van Eijk R."/>
            <person name="Schleper C."/>
            <person name="Guy L."/>
            <person name="Ettema T.J."/>
        </authorList>
    </citation>
    <scope>NUCLEOTIDE SEQUENCE</scope>
</reference>
<protein>
    <recommendedName>
        <fullName evidence="3">Outer membrane lipoprotein BamD-like domain-containing protein</fullName>
    </recommendedName>
</protein>
<feature type="compositionally biased region" description="Basic and acidic residues" evidence="1">
    <location>
        <begin position="16"/>
        <end position="38"/>
    </location>
</feature>
<dbReference type="InterPro" id="IPR011990">
    <property type="entry name" value="TPR-like_helical_dom_sf"/>
</dbReference>
<evidence type="ECO:0000256" key="1">
    <source>
        <dbReference type="SAM" id="MobiDB-lite"/>
    </source>
</evidence>
<dbReference type="AlphaFoldDB" id="A0A0F9C3P3"/>
<dbReference type="Gene3D" id="1.25.40.10">
    <property type="entry name" value="Tetratricopeptide repeat domain"/>
    <property type="match status" value="1"/>
</dbReference>
<evidence type="ECO:0008006" key="3">
    <source>
        <dbReference type="Google" id="ProtNLM"/>
    </source>
</evidence>
<sequence>MGLFKLLFGSNLPIPKRKDNLSDNRSKNYSELKQKTQELKTQNKKWEEDSRKLISFRNKGSELEKKKQFQEAIKVYLESIKFGEEETNRLHIYTYSHNIERVIILYSKTKQFDLLKEFLKKYIEKYPEYNKIGKWYERLSKLEKKKYWL</sequence>
<dbReference type="SUPFAM" id="SSF48452">
    <property type="entry name" value="TPR-like"/>
    <property type="match status" value="1"/>
</dbReference>
<proteinExistence type="predicted"/>
<organism evidence="2">
    <name type="scientific">marine sediment metagenome</name>
    <dbReference type="NCBI Taxonomy" id="412755"/>
    <lineage>
        <taxon>unclassified sequences</taxon>
        <taxon>metagenomes</taxon>
        <taxon>ecological metagenomes</taxon>
    </lineage>
</organism>
<dbReference type="EMBL" id="LAZR01034960">
    <property type="protein sequence ID" value="KKL28819.1"/>
    <property type="molecule type" value="Genomic_DNA"/>
</dbReference>
<evidence type="ECO:0000313" key="2">
    <source>
        <dbReference type="EMBL" id="KKL28819.1"/>
    </source>
</evidence>